<dbReference type="SMART" id="SM00267">
    <property type="entry name" value="GGDEF"/>
    <property type="match status" value="1"/>
</dbReference>
<dbReference type="KEGG" id="caml:H6X83_05305"/>
<proteinExistence type="predicted"/>
<dbReference type="PROSITE" id="PS50883">
    <property type="entry name" value="EAL"/>
    <property type="match status" value="1"/>
</dbReference>
<dbReference type="InterPro" id="IPR050706">
    <property type="entry name" value="Cyclic-di-GMP_PDE-like"/>
</dbReference>
<dbReference type="NCBIfam" id="TIGR00254">
    <property type="entry name" value="GGDEF"/>
    <property type="match status" value="1"/>
</dbReference>
<feature type="domain" description="GGDEF" evidence="2">
    <location>
        <begin position="150"/>
        <end position="283"/>
    </location>
</feature>
<dbReference type="InterPro" id="IPR001633">
    <property type="entry name" value="EAL_dom"/>
</dbReference>
<dbReference type="Gene3D" id="3.20.20.450">
    <property type="entry name" value="EAL domain"/>
    <property type="match status" value="1"/>
</dbReference>
<dbReference type="PANTHER" id="PTHR33121">
    <property type="entry name" value="CYCLIC DI-GMP PHOSPHODIESTERASE PDEF"/>
    <property type="match status" value="1"/>
</dbReference>
<dbReference type="PROSITE" id="PS50887">
    <property type="entry name" value="GGDEF"/>
    <property type="match status" value="1"/>
</dbReference>
<dbReference type="GO" id="GO:0071111">
    <property type="term" value="F:cyclic-guanylate-specific phosphodiesterase activity"/>
    <property type="evidence" value="ECO:0007669"/>
    <property type="project" value="InterPro"/>
</dbReference>
<dbReference type="SMART" id="SM00052">
    <property type="entry name" value="EAL"/>
    <property type="match status" value="1"/>
</dbReference>
<accession>A0A7G9WK27</accession>
<dbReference type="InterPro" id="IPR043128">
    <property type="entry name" value="Rev_trsase/Diguanyl_cyclase"/>
</dbReference>
<dbReference type="InterPro" id="IPR000160">
    <property type="entry name" value="GGDEF_dom"/>
</dbReference>
<evidence type="ECO:0000259" key="1">
    <source>
        <dbReference type="PROSITE" id="PS50883"/>
    </source>
</evidence>
<protein>
    <submittedName>
        <fullName evidence="3">GGDEF domain-containing protein</fullName>
    </submittedName>
</protein>
<evidence type="ECO:0000313" key="3">
    <source>
        <dbReference type="EMBL" id="QNO19039.1"/>
    </source>
</evidence>
<dbReference type="InterPro" id="IPR029787">
    <property type="entry name" value="Nucleotide_cyclase"/>
</dbReference>
<feature type="domain" description="EAL" evidence="1">
    <location>
        <begin position="292"/>
        <end position="546"/>
    </location>
</feature>
<keyword evidence="4" id="KW-1185">Reference proteome</keyword>
<dbReference type="AlphaFoldDB" id="A0A7G9WK27"/>
<dbReference type="Pfam" id="PF00563">
    <property type="entry name" value="EAL"/>
    <property type="match status" value="1"/>
</dbReference>
<evidence type="ECO:0000313" key="4">
    <source>
        <dbReference type="Proteomes" id="UP000516046"/>
    </source>
</evidence>
<dbReference type="SUPFAM" id="SSF55073">
    <property type="entry name" value="Nucleotide cyclase"/>
    <property type="match status" value="1"/>
</dbReference>
<dbReference type="PANTHER" id="PTHR33121:SF70">
    <property type="entry name" value="SIGNALING PROTEIN YKOW"/>
    <property type="match status" value="1"/>
</dbReference>
<dbReference type="InterPro" id="IPR035919">
    <property type="entry name" value="EAL_sf"/>
</dbReference>
<dbReference type="RefSeq" id="WP_212508108.1">
    <property type="nucleotide sequence ID" value="NZ_CP060696.1"/>
</dbReference>
<dbReference type="SUPFAM" id="SSF141868">
    <property type="entry name" value="EAL domain-like"/>
    <property type="match status" value="1"/>
</dbReference>
<gene>
    <name evidence="3" type="ORF">H6X83_05305</name>
</gene>
<sequence length="549" mass="62222">MEQNLLDVLDILTYISDAQTYELLYWNQSAQNFAYNRNAVPGSGCKCYQALFGQTEPCLNCQHSLLSENGCQKQYADARTGRSYLMRRSITELNGRSSILVTGTDISCLSLSAANKNISSFAERDPITGLFSQAEFCRQADRLRHEFPQSHYVFIRMDVDKFRIFNDAFGMQEGNRLLSFIAQTLRQHIGPHDCCGHMFADVFCVMTDQPTNDAAEKFMSSIGGSFCLPNVGTSLKSTPLLPAAGIYRPADNCELSIACLEKAGFAHKFAKTAPLPHCKFYNDSIREQQRREKMIEFQMEDALKSGQFLVYLQPKYDLHTHHVVGAEALVRWNHPTLGIIPPDQFIPLFERNGFILQLDSYIWRETCRLQRSWIDQGLSTVPISVNVSRLHLCNSEFRSTVVSLTNHYRLSPKMLELELTESLFIQDADELAQVLQSLRSDGFSINMDDFGNGYSSLNFLDGLEVDVLKLDCGFLKGHNISPRSRTILRHMIVMARELGMQIVMEGVETPEQAQLLMDYGCDIIQGFYFSRPIPAEQFAKQYLCSYSAS</sequence>
<dbReference type="CDD" id="cd01948">
    <property type="entry name" value="EAL"/>
    <property type="match status" value="1"/>
</dbReference>
<dbReference type="Gene3D" id="3.30.70.270">
    <property type="match status" value="1"/>
</dbReference>
<name>A0A7G9WK27_9FIRM</name>
<organism evidence="3 4">
    <name type="scientific">Caproicibacterium amylolyticum</name>
    <dbReference type="NCBI Taxonomy" id="2766537"/>
    <lineage>
        <taxon>Bacteria</taxon>
        <taxon>Bacillati</taxon>
        <taxon>Bacillota</taxon>
        <taxon>Clostridia</taxon>
        <taxon>Eubacteriales</taxon>
        <taxon>Oscillospiraceae</taxon>
        <taxon>Caproicibacterium</taxon>
    </lineage>
</organism>
<evidence type="ECO:0000259" key="2">
    <source>
        <dbReference type="PROSITE" id="PS50887"/>
    </source>
</evidence>
<dbReference type="EMBL" id="CP060696">
    <property type="protein sequence ID" value="QNO19039.1"/>
    <property type="molecule type" value="Genomic_DNA"/>
</dbReference>
<dbReference type="Proteomes" id="UP000516046">
    <property type="component" value="Chromosome"/>
</dbReference>
<reference evidence="3 4" key="1">
    <citation type="submission" date="2020-08" db="EMBL/GenBank/DDBJ databases">
        <authorList>
            <person name="Ren C."/>
            <person name="Gu Y."/>
            <person name="Xu Y."/>
        </authorList>
    </citation>
    <scope>NUCLEOTIDE SEQUENCE [LARGE SCALE GENOMIC DNA]</scope>
    <source>
        <strain evidence="3 4">LBM18003</strain>
    </source>
</reference>
<dbReference type="Pfam" id="PF00990">
    <property type="entry name" value="GGDEF"/>
    <property type="match status" value="1"/>
</dbReference>